<evidence type="ECO:0000313" key="2">
    <source>
        <dbReference type="WBParaSite" id="GPLIN_001526100"/>
    </source>
</evidence>
<reference evidence="1" key="1">
    <citation type="submission" date="2013-12" db="EMBL/GenBank/DDBJ databases">
        <authorList>
            <person name="Aslett M."/>
        </authorList>
    </citation>
    <scope>NUCLEOTIDE SEQUENCE [LARGE SCALE GENOMIC DNA]</scope>
    <source>
        <strain evidence="1">Lindley</strain>
    </source>
</reference>
<sequence length="94" mass="10756">KQNIIFPKFGEVLKKNKCDGLTEMMKQLAALELNFICNKCKKQLKLDDICYCDDAKTKCHCNSRNCCTVTLRTRQIHLIKKCLIGRGHPGIISK</sequence>
<name>A0A183CQV3_GLOPA</name>
<proteinExistence type="predicted"/>
<keyword evidence="1" id="KW-1185">Reference proteome</keyword>
<accession>A0A183CQV3</accession>
<dbReference type="Proteomes" id="UP000050741">
    <property type="component" value="Unassembled WGS sequence"/>
</dbReference>
<dbReference type="AlphaFoldDB" id="A0A183CQV3"/>
<reference evidence="1" key="2">
    <citation type="submission" date="2014-05" db="EMBL/GenBank/DDBJ databases">
        <title>The genome and life-stage specific transcriptomes of Globodera pallida elucidate key aspects of plant parasitism by a cyst nematode.</title>
        <authorList>
            <person name="Cotton J.A."/>
            <person name="Lilley C.J."/>
            <person name="Jones L.M."/>
            <person name="Kikuchi T."/>
            <person name="Reid A.J."/>
            <person name="Thorpe P."/>
            <person name="Tsai I.J."/>
            <person name="Beasley H."/>
            <person name="Blok V."/>
            <person name="Cock P.J.A."/>
            <person name="Van den Akker S.E."/>
            <person name="Holroyd N."/>
            <person name="Hunt M."/>
            <person name="Mantelin S."/>
            <person name="Naghra H."/>
            <person name="Pain A."/>
            <person name="Palomares-Rius J.E."/>
            <person name="Zarowiecki M."/>
            <person name="Berriman M."/>
            <person name="Jones J.T."/>
            <person name="Urwin P.E."/>
        </authorList>
    </citation>
    <scope>NUCLEOTIDE SEQUENCE [LARGE SCALE GENOMIC DNA]</scope>
    <source>
        <strain evidence="1">Lindley</strain>
    </source>
</reference>
<protein>
    <submittedName>
        <fullName evidence="2">Cysteine-rich DPF motif domain-containing protein 1</fullName>
    </submittedName>
</protein>
<organism evidence="1 2">
    <name type="scientific">Globodera pallida</name>
    <name type="common">Potato cyst nematode worm</name>
    <name type="synonym">Heterodera pallida</name>
    <dbReference type="NCBI Taxonomy" id="36090"/>
    <lineage>
        <taxon>Eukaryota</taxon>
        <taxon>Metazoa</taxon>
        <taxon>Ecdysozoa</taxon>
        <taxon>Nematoda</taxon>
        <taxon>Chromadorea</taxon>
        <taxon>Rhabditida</taxon>
        <taxon>Tylenchina</taxon>
        <taxon>Tylenchomorpha</taxon>
        <taxon>Tylenchoidea</taxon>
        <taxon>Heteroderidae</taxon>
        <taxon>Heteroderinae</taxon>
        <taxon>Globodera</taxon>
    </lineage>
</organism>
<dbReference type="WBParaSite" id="GPLIN_001526100">
    <property type="protein sequence ID" value="GPLIN_001526100"/>
    <property type="gene ID" value="GPLIN_001526100"/>
</dbReference>
<reference evidence="2" key="3">
    <citation type="submission" date="2016-06" db="UniProtKB">
        <authorList>
            <consortium name="WormBaseParasite"/>
        </authorList>
    </citation>
    <scope>IDENTIFICATION</scope>
</reference>
<evidence type="ECO:0000313" key="1">
    <source>
        <dbReference type="Proteomes" id="UP000050741"/>
    </source>
</evidence>